<dbReference type="SUPFAM" id="SSF54171">
    <property type="entry name" value="DNA-binding domain"/>
    <property type="match status" value="1"/>
</dbReference>
<dbReference type="GO" id="GO:0005634">
    <property type="term" value="C:nucleus"/>
    <property type="evidence" value="ECO:0007669"/>
    <property type="project" value="UniProtKB-SubCell"/>
</dbReference>
<keyword evidence="3" id="KW-0238">DNA-binding</keyword>
<gene>
    <name evidence="9" type="primary">LOC120280270</name>
</gene>
<dbReference type="RefSeq" id="XP_039142981.1">
    <property type="nucleotide sequence ID" value="XM_039287047.1"/>
</dbReference>
<proteinExistence type="predicted"/>
<dbReference type="InterPro" id="IPR050913">
    <property type="entry name" value="AP2/ERF_ERF"/>
</dbReference>
<dbReference type="PROSITE" id="PS51032">
    <property type="entry name" value="AP2_ERF"/>
    <property type="match status" value="1"/>
</dbReference>
<organism evidence="8 9">
    <name type="scientific">Dioscorea cayennensis subsp. rotundata</name>
    <name type="common">White Guinea yam</name>
    <name type="synonym">Dioscorea rotundata</name>
    <dbReference type="NCBI Taxonomy" id="55577"/>
    <lineage>
        <taxon>Eukaryota</taxon>
        <taxon>Viridiplantae</taxon>
        <taxon>Streptophyta</taxon>
        <taxon>Embryophyta</taxon>
        <taxon>Tracheophyta</taxon>
        <taxon>Spermatophyta</taxon>
        <taxon>Magnoliopsida</taxon>
        <taxon>Liliopsida</taxon>
        <taxon>Dioscoreales</taxon>
        <taxon>Dioscoreaceae</taxon>
        <taxon>Dioscorea</taxon>
    </lineage>
</organism>
<reference evidence="9" key="1">
    <citation type="submission" date="2025-08" db="UniProtKB">
        <authorList>
            <consortium name="RefSeq"/>
        </authorList>
    </citation>
    <scope>IDENTIFICATION</scope>
</reference>
<dbReference type="PANTHER" id="PTHR31194">
    <property type="entry name" value="SHN SHINE , DNA BINDING / TRANSCRIPTION FACTOR"/>
    <property type="match status" value="1"/>
</dbReference>
<keyword evidence="4" id="KW-0804">Transcription</keyword>
<sequence length="309" mass="34072">MKLKRITMVSKPLSPAPAQCPRMLRISCDDYEATDSSSDDDDDEPCRRVKRYVQEIRFETAKPAGKQQQQQLNNNNKKKKKKKKPTPSPALASDTTTTRFRGVRRRPWGKYAAEIRDPWRRVRVWLGTFNTAEEAAMVYDSAAIQLRGPDATTNFSHPPPPLPSPSPSPSPSPPTVNATSTSGGYESGDESHAVLSSPTSVLRPFSGDQGESEKKESGGNVTGAAVRIPEEELGEFMLPFEEVPLYSDFLGFGEAEPMMIFDDSAQIGFISAADDLMRDLGDSSLPTWQGDDFFKDIADLFPIEPLPAI</sequence>
<evidence type="ECO:0000313" key="8">
    <source>
        <dbReference type="Proteomes" id="UP001515500"/>
    </source>
</evidence>
<evidence type="ECO:0000259" key="7">
    <source>
        <dbReference type="PROSITE" id="PS51032"/>
    </source>
</evidence>
<dbReference type="Proteomes" id="UP001515500">
    <property type="component" value="Chromosome 17"/>
</dbReference>
<dbReference type="GO" id="GO:0003677">
    <property type="term" value="F:DNA binding"/>
    <property type="evidence" value="ECO:0007669"/>
    <property type="project" value="UniProtKB-KW"/>
</dbReference>
<feature type="compositionally biased region" description="Low complexity" evidence="6">
    <location>
        <begin position="66"/>
        <end position="75"/>
    </location>
</feature>
<dbReference type="FunFam" id="3.30.730.10:FF:000001">
    <property type="entry name" value="Ethylene-responsive transcription factor 2"/>
    <property type="match status" value="1"/>
</dbReference>
<dbReference type="GO" id="GO:0003700">
    <property type="term" value="F:DNA-binding transcription factor activity"/>
    <property type="evidence" value="ECO:0007669"/>
    <property type="project" value="InterPro"/>
</dbReference>
<dbReference type="InterPro" id="IPR001471">
    <property type="entry name" value="AP2/ERF_dom"/>
</dbReference>
<evidence type="ECO:0000256" key="6">
    <source>
        <dbReference type="SAM" id="MobiDB-lite"/>
    </source>
</evidence>
<dbReference type="GeneID" id="120280270"/>
<feature type="compositionally biased region" description="Polar residues" evidence="6">
    <location>
        <begin position="175"/>
        <end position="184"/>
    </location>
</feature>
<dbReference type="Pfam" id="PF00847">
    <property type="entry name" value="AP2"/>
    <property type="match status" value="1"/>
</dbReference>
<evidence type="ECO:0000313" key="9">
    <source>
        <dbReference type="RefSeq" id="XP_039142981.1"/>
    </source>
</evidence>
<feature type="domain" description="AP2/ERF" evidence="7">
    <location>
        <begin position="99"/>
        <end position="156"/>
    </location>
</feature>
<dbReference type="SMART" id="SM00380">
    <property type="entry name" value="AP2"/>
    <property type="match status" value="1"/>
</dbReference>
<feature type="region of interest" description="Disordered" evidence="6">
    <location>
        <begin position="1"/>
        <end position="20"/>
    </location>
</feature>
<dbReference type="AlphaFoldDB" id="A0AB40CVY9"/>
<feature type="compositionally biased region" description="Pro residues" evidence="6">
    <location>
        <begin position="157"/>
        <end position="174"/>
    </location>
</feature>
<evidence type="ECO:0000256" key="2">
    <source>
        <dbReference type="ARBA" id="ARBA00023015"/>
    </source>
</evidence>
<feature type="compositionally biased region" description="Basic residues" evidence="6">
    <location>
        <begin position="76"/>
        <end position="85"/>
    </location>
</feature>
<dbReference type="Gene3D" id="3.30.730.10">
    <property type="entry name" value="AP2/ERF domain"/>
    <property type="match status" value="1"/>
</dbReference>
<dbReference type="PANTHER" id="PTHR31194:SF140">
    <property type="entry name" value="ETHYLENE-RESPONSIVE TRANSCRIPTION FACTOR CRF2"/>
    <property type="match status" value="1"/>
</dbReference>
<protein>
    <submittedName>
        <fullName evidence="9">Ethylene-responsive transcription factor CRF1-like</fullName>
    </submittedName>
</protein>
<evidence type="ECO:0000256" key="3">
    <source>
        <dbReference type="ARBA" id="ARBA00023125"/>
    </source>
</evidence>
<dbReference type="InterPro" id="IPR036955">
    <property type="entry name" value="AP2/ERF_dom_sf"/>
</dbReference>
<feature type="region of interest" description="Disordered" evidence="6">
    <location>
        <begin position="59"/>
        <end position="105"/>
    </location>
</feature>
<accession>A0AB40CVY9</accession>
<keyword evidence="5" id="KW-0539">Nucleus</keyword>
<comment type="subcellular location">
    <subcellularLocation>
        <location evidence="1">Nucleus</location>
    </subcellularLocation>
</comment>
<evidence type="ECO:0000256" key="5">
    <source>
        <dbReference type="ARBA" id="ARBA00023242"/>
    </source>
</evidence>
<keyword evidence="2" id="KW-0805">Transcription regulation</keyword>
<evidence type="ECO:0000256" key="1">
    <source>
        <dbReference type="ARBA" id="ARBA00004123"/>
    </source>
</evidence>
<feature type="region of interest" description="Disordered" evidence="6">
    <location>
        <begin position="149"/>
        <end position="223"/>
    </location>
</feature>
<dbReference type="PRINTS" id="PR00367">
    <property type="entry name" value="ETHRSPELEMNT"/>
</dbReference>
<dbReference type="InterPro" id="IPR016177">
    <property type="entry name" value="DNA-bd_dom_sf"/>
</dbReference>
<keyword evidence="8" id="KW-1185">Reference proteome</keyword>
<dbReference type="CDD" id="cd00018">
    <property type="entry name" value="AP2"/>
    <property type="match status" value="1"/>
</dbReference>
<evidence type="ECO:0000256" key="4">
    <source>
        <dbReference type="ARBA" id="ARBA00023163"/>
    </source>
</evidence>
<name>A0AB40CVY9_DIOCR</name>